<keyword evidence="2 5" id="KW-0349">Heme</keyword>
<dbReference type="RefSeq" id="WP_015819459.1">
    <property type="nucleotide sequence ID" value="NC_012997.1"/>
</dbReference>
<dbReference type="HOGENOM" id="CLU_103526_2_0_6"/>
<evidence type="ECO:0000256" key="2">
    <source>
        <dbReference type="ARBA" id="ARBA00022617"/>
    </source>
</evidence>
<dbReference type="PROSITE" id="PS51257">
    <property type="entry name" value="PROKAR_LIPOPROTEIN"/>
    <property type="match status" value="1"/>
</dbReference>
<dbReference type="GO" id="GO:0019825">
    <property type="term" value="F:oxygen binding"/>
    <property type="evidence" value="ECO:0007669"/>
    <property type="project" value="InterPro"/>
</dbReference>
<accession>C5BM43</accession>
<dbReference type="GO" id="GO:0046872">
    <property type="term" value="F:metal ion binding"/>
    <property type="evidence" value="ECO:0007669"/>
    <property type="project" value="UniProtKB-KW"/>
</dbReference>
<name>C5BM43_TERTT</name>
<evidence type="ECO:0000313" key="7">
    <source>
        <dbReference type="Proteomes" id="UP000009080"/>
    </source>
</evidence>
<keyword evidence="1" id="KW-0813">Transport</keyword>
<gene>
    <name evidence="6" type="ordered locus">TERTU_0295</name>
</gene>
<dbReference type="InterPro" id="IPR012292">
    <property type="entry name" value="Globin/Proto"/>
</dbReference>
<dbReference type="eggNOG" id="COG2346">
    <property type="taxonomic scope" value="Bacteria"/>
</dbReference>
<dbReference type="SUPFAM" id="SSF46458">
    <property type="entry name" value="Globin-like"/>
    <property type="match status" value="1"/>
</dbReference>
<dbReference type="AlphaFoldDB" id="C5BM43"/>
<evidence type="ECO:0000313" key="6">
    <source>
        <dbReference type="EMBL" id="ACR13346.1"/>
    </source>
</evidence>
<dbReference type="Proteomes" id="UP000009080">
    <property type="component" value="Chromosome"/>
</dbReference>
<dbReference type="CDD" id="cd00454">
    <property type="entry name" value="TrHb1_N"/>
    <property type="match status" value="1"/>
</dbReference>
<dbReference type="GO" id="GO:0020037">
    <property type="term" value="F:heme binding"/>
    <property type="evidence" value="ECO:0007669"/>
    <property type="project" value="InterPro"/>
</dbReference>
<dbReference type="STRING" id="377629.TERTU_0295"/>
<organism evidence="6 7">
    <name type="scientific">Teredinibacter turnerae (strain ATCC 39867 / T7901)</name>
    <dbReference type="NCBI Taxonomy" id="377629"/>
    <lineage>
        <taxon>Bacteria</taxon>
        <taxon>Pseudomonadati</taxon>
        <taxon>Pseudomonadota</taxon>
        <taxon>Gammaproteobacteria</taxon>
        <taxon>Cellvibrionales</taxon>
        <taxon>Cellvibrionaceae</taxon>
        <taxon>Teredinibacter</taxon>
    </lineage>
</organism>
<proteinExistence type="predicted"/>
<evidence type="ECO:0000256" key="3">
    <source>
        <dbReference type="ARBA" id="ARBA00022723"/>
    </source>
</evidence>
<keyword evidence="7" id="KW-1185">Reference proteome</keyword>
<evidence type="ECO:0000256" key="4">
    <source>
        <dbReference type="ARBA" id="ARBA00023004"/>
    </source>
</evidence>
<keyword evidence="3 5" id="KW-0479">Metal-binding</keyword>
<keyword evidence="4 5" id="KW-0408">Iron</keyword>
<feature type="binding site" description="distal binding residue" evidence="5">
    <location>
        <position position="95"/>
    </location>
    <ligand>
        <name>heme</name>
        <dbReference type="ChEBI" id="CHEBI:30413"/>
    </ligand>
    <ligandPart>
        <name>Fe</name>
        <dbReference type="ChEBI" id="CHEBI:18248"/>
    </ligandPart>
</feature>
<dbReference type="EMBL" id="CP001614">
    <property type="protein sequence ID" value="ACR13346.1"/>
    <property type="molecule type" value="Genomic_DNA"/>
</dbReference>
<protein>
    <submittedName>
        <fullName evidence="6">Protozoan/cyanobacterial globin protein</fullName>
    </submittedName>
</protein>
<dbReference type="InterPro" id="IPR009050">
    <property type="entry name" value="Globin-like_sf"/>
</dbReference>
<dbReference type="OrthoDB" id="9795814at2"/>
<evidence type="ECO:0000256" key="1">
    <source>
        <dbReference type="ARBA" id="ARBA00022448"/>
    </source>
</evidence>
<dbReference type="KEGG" id="ttu:TERTU_0295"/>
<evidence type="ECO:0000256" key="5">
    <source>
        <dbReference type="PIRSR" id="PIRSR601486-1"/>
    </source>
</evidence>
<dbReference type="Gene3D" id="1.10.490.10">
    <property type="entry name" value="Globins"/>
    <property type="match status" value="1"/>
</dbReference>
<sequence length="143" mass="16066">MYRLWIAVIFFIGIGACSHAPERNNSNTLYADLGGQQGLENLVDSFIHNIGQDPAMLPFFKDAKVSRFRDLFIVHLCSLANGPCSYSGDSMEDIHTGMHIDEAHFNRVVELLIDAMNENRISVVTQNRLLARLAPLRASIIHR</sequence>
<dbReference type="Pfam" id="PF01152">
    <property type="entry name" value="Bac_globin"/>
    <property type="match status" value="1"/>
</dbReference>
<reference evidence="6 7" key="1">
    <citation type="journal article" date="2009" name="PLoS ONE">
        <title>The complete genome of Teredinibacter turnerae T7901: an intracellular endosymbiont of marine wood-boring bivalves (shipworms).</title>
        <authorList>
            <person name="Yang J.C."/>
            <person name="Madupu R."/>
            <person name="Durkin A.S."/>
            <person name="Ekborg N.A."/>
            <person name="Pedamallu C.S."/>
            <person name="Hostetler J.B."/>
            <person name="Radune D."/>
            <person name="Toms B.S."/>
            <person name="Henrissat B."/>
            <person name="Coutinho P.M."/>
            <person name="Schwarz S."/>
            <person name="Field L."/>
            <person name="Trindade-Silva A.E."/>
            <person name="Soares C.A.G."/>
            <person name="Elshahawi S."/>
            <person name="Hanora A."/>
            <person name="Schmidt E.W."/>
            <person name="Haygood M.G."/>
            <person name="Posfai J."/>
            <person name="Benner J."/>
            <person name="Madinger C."/>
            <person name="Nove J."/>
            <person name="Anton B."/>
            <person name="Chaudhary K."/>
            <person name="Foster J."/>
            <person name="Holman A."/>
            <person name="Kumar S."/>
            <person name="Lessard P.A."/>
            <person name="Luyten Y.A."/>
            <person name="Slatko B."/>
            <person name="Wood N."/>
            <person name="Wu B."/>
            <person name="Teplitski M."/>
            <person name="Mougous J.D."/>
            <person name="Ward N."/>
            <person name="Eisen J.A."/>
            <person name="Badger J.H."/>
            <person name="Distel D.L."/>
        </authorList>
    </citation>
    <scope>NUCLEOTIDE SEQUENCE [LARGE SCALE GENOMIC DNA]</scope>
    <source>
        <strain evidence="7">ATCC 39867 / T7901</strain>
    </source>
</reference>
<dbReference type="InterPro" id="IPR001486">
    <property type="entry name" value="Hemoglobin_trunc"/>
</dbReference>